<dbReference type="Proteomes" id="UP000011081">
    <property type="component" value="Unassembled WGS sequence"/>
</dbReference>
<name>L2GT54_VAVCU</name>
<dbReference type="GO" id="GO:0005737">
    <property type="term" value="C:cytoplasm"/>
    <property type="evidence" value="ECO:0007669"/>
    <property type="project" value="TreeGrafter"/>
</dbReference>
<dbReference type="AlphaFoldDB" id="L2GT54"/>
<dbReference type="EMBL" id="GL877444">
    <property type="protein sequence ID" value="ELA46458.1"/>
    <property type="molecule type" value="Genomic_DNA"/>
</dbReference>
<dbReference type="RefSeq" id="XP_008075066.1">
    <property type="nucleotide sequence ID" value="XM_008076875.1"/>
</dbReference>
<accession>L2GT54</accession>
<dbReference type="STRING" id="948595.L2GT54"/>
<evidence type="ECO:0000256" key="1">
    <source>
        <dbReference type="SAM" id="SignalP"/>
    </source>
</evidence>
<evidence type="ECO:0000313" key="4">
    <source>
        <dbReference type="Proteomes" id="UP000011081"/>
    </source>
</evidence>
<dbReference type="HOGENOM" id="CLU_1035112_0_0_1"/>
<feature type="chain" id="PRO_5003960235" description="BPL/LPL catalytic domain-containing protein" evidence="1">
    <location>
        <begin position="20"/>
        <end position="269"/>
    </location>
</feature>
<dbReference type="PANTHER" id="PTHR12835">
    <property type="entry name" value="BIOTIN PROTEIN LIGASE"/>
    <property type="match status" value="1"/>
</dbReference>
<protein>
    <recommendedName>
        <fullName evidence="2">BPL/LPL catalytic domain-containing protein</fullName>
    </recommendedName>
</protein>
<dbReference type="GO" id="GO:0004077">
    <property type="term" value="F:biotin--[biotin carboxyl-carrier protein] ligase activity"/>
    <property type="evidence" value="ECO:0007669"/>
    <property type="project" value="TreeGrafter"/>
</dbReference>
<proteinExistence type="predicted"/>
<keyword evidence="4" id="KW-1185">Reference proteome</keyword>
<gene>
    <name evidence="3" type="ORF">VCUG_02053</name>
</gene>
<organism evidence="3 4">
    <name type="scientific">Vavraia culicis (isolate floridensis)</name>
    <name type="common">Microsporidian parasite</name>
    <dbReference type="NCBI Taxonomy" id="948595"/>
    <lineage>
        <taxon>Eukaryota</taxon>
        <taxon>Fungi</taxon>
        <taxon>Fungi incertae sedis</taxon>
        <taxon>Microsporidia</taxon>
        <taxon>Pleistophoridae</taxon>
        <taxon>Vavraia</taxon>
    </lineage>
</organism>
<dbReference type="OMA" id="ICISESY"/>
<evidence type="ECO:0000313" key="3">
    <source>
        <dbReference type="EMBL" id="ELA46458.1"/>
    </source>
</evidence>
<reference evidence="4" key="1">
    <citation type="submission" date="2011-03" db="EMBL/GenBank/DDBJ databases">
        <title>The genome sequence of Vavraia culicis strain floridensis.</title>
        <authorList>
            <consortium name="The Broad Institute Genome Sequencing Platform"/>
            <person name="Cuomo C."/>
            <person name="Becnel J."/>
            <person name="Sanscrainte N."/>
            <person name="Young S.K."/>
            <person name="Zeng Q."/>
            <person name="Gargeya S."/>
            <person name="Fitzgerald M."/>
            <person name="Haas B."/>
            <person name="Abouelleil A."/>
            <person name="Alvarado L."/>
            <person name="Arachchi H.M."/>
            <person name="Berlin A."/>
            <person name="Chapman S.B."/>
            <person name="Gearin G."/>
            <person name="Goldberg J."/>
            <person name="Griggs A."/>
            <person name="Gujja S."/>
            <person name="Hansen M."/>
            <person name="Heiman D."/>
            <person name="Howarth C."/>
            <person name="Larimer J."/>
            <person name="Lui A."/>
            <person name="MacDonald P.J.P."/>
            <person name="McCowen C."/>
            <person name="Montmayeur A."/>
            <person name="Murphy C."/>
            <person name="Neiman D."/>
            <person name="Pearson M."/>
            <person name="Priest M."/>
            <person name="Roberts A."/>
            <person name="Saif S."/>
            <person name="Shea T."/>
            <person name="Sisk P."/>
            <person name="Stolte C."/>
            <person name="Sykes S."/>
            <person name="Wortman J."/>
            <person name="Nusbaum C."/>
            <person name="Birren B."/>
        </authorList>
    </citation>
    <scope>NUCLEOTIDE SEQUENCE [LARGE SCALE GENOMIC DNA]</scope>
    <source>
        <strain evidence="4">floridensis</strain>
    </source>
</reference>
<dbReference type="OrthoDB" id="10250105at2759"/>
<dbReference type="Gene3D" id="3.30.930.10">
    <property type="entry name" value="Bira Bifunctional Protein, Domain 2"/>
    <property type="match status" value="1"/>
</dbReference>
<dbReference type="InterPro" id="IPR004143">
    <property type="entry name" value="BPL_LPL_catalytic"/>
</dbReference>
<dbReference type="VEuPathDB" id="MicrosporidiaDB:VCUG_02053"/>
<dbReference type="PANTHER" id="PTHR12835:SF5">
    <property type="entry name" value="BIOTIN--PROTEIN LIGASE"/>
    <property type="match status" value="1"/>
</dbReference>
<dbReference type="GeneID" id="19879921"/>
<sequence length="269" mass="29867">MNLTIFVFFTLTVPCPFLARCVLHPMNIKWFKSISSTQKYLINSPPTYRDTLPVVATTLQTRGIGRANNTWLSLTGSLSFSYVAPACIAYIDVIGRVRHVLKDLGVDARCKWPNDVLVSDGVAVHKVCGALIDRIGGHAVVGIGVNLGYACTCTTGCKGCIGIDEHEWCTESEDGAVDECQRSCSTTKYKTVSEITGVEITPHAFVERYFSVGDPLYAYDLCEYVNYNGERMAVIDKRELRLKDRNGKVHVIDPMLYSYDYSGHSILDK</sequence>
<feature type="signal peptide" evidence="1">
    <location>
        <begin position="1"/>
        <end position="19"/>
    </location>
</feature>
<dbReference type="InterPro" id="IPR045864">
    <property type="entry name" value="aa-tRNA-synth_II/BPL/LPL"/>
</dbReference>
<feature type="domain" description="BPL/LPL catalytic" evidence="2">
    <location>
        <begin position="30"/>
        <end position="146"/>
    </location>
</feature>
<dbReference type="SUPFAM" id="SSF55681">
    <property type="entry name" value="Class II aaRS and biotin synthetases"/>
    <property type="match status" value="1"/>
</dbReference>
<dbReference type="Pfam" id="PF03099">
    <property type="entry name" value="BPL_LplA_LipB"/>
    <property type="match status" value="1"/>
</dbReference>
<keyword evidence="1" id="KW-0732">Signal</keyword>
<dbReference type="InParanoid" id="L2GT54"/>
<evidence type="ECO:0000259" key="2">
    <source>
        <dbReference type="Pfam" id="PF03099"/>
    </source>
</evidence>